<keyword evidence="1 4" id="KW-0812">Transmembrane</keyword>
<dbReference type="GO" id="GO:0022857">
    <property type="term" value="F:transmembrane transporter activity"/>
    <property type="evidence" value="ECO:0007669"/>
    <property type="project" value="InterPro"/>
</dbReference>
<dbReference type="InterPro" id="IPR052528">
    <property type="entry name" value="Sugar_transport-like"/>
</dbReference>
<dbReference type="InterPro" id="IPR020846">
    <property type="entry name" value="MFS_dom"/>
</dbReference>
<comment type="caution">
    <text evidence="6">The sequence shown here is derived from an EMBL/GenBank/DDBJ whole genome shotgun (WGS) entry which is preliminary data.</text>
</comment>
<reference evidence="7" key="1">
    <citation type="submission" date="2017-09" db="EMBL/GenBank/DDBJ databases">
        <title>Depth-based differentiation of microbial function through sediment-hosted aquifers and enrichment of novel symbionts in the deep terrestrial subsurface.</title>
        <authorList>
            <person name="Probst A.J."/>
            <person name="Ladd B."/>
            <person name="Jarett J.K."/>
            <person name="Geller-Mcgrath D.E."/>
            <person name="Sieber C.M.K."/>
            <person name="Emerson J.B."/>
            <person name="Anantharaman K."/>
            <person name="Thomas B.C."/>
            <person name="Malmstrom R."/>
            <person name="Stieglmeier M."/>
            <person name="Klingl A."/>
            <person name="Woyke T."/>
            <person name="Ryan C.M."/>
            <person name="Banfield J.F."/>
        </authorList>
    </citation>
    <scope>NUCLEOTIDE SEQUENCE [LARGE SCALE GENOMIC DNA]</scope>
</reference>
<gene>
    <name evidence="6" type="ORF">COS58_02200</name>
</gene>
<evidence type="ECO:0000256" key="1">
    <source>
        <dbReference type="ARBA" id="ARBA00022692"/>
    </source>
</evidence>
<evidence type="ECO:0000256" key="4">
    <source>
        <dbReference type="SAM" id="Phobius"/>
    </source>
</evidence>
<dbReference type="InterPro" id="IPR011701">
    <property type="entry name" value="MFS"/>
</dbReference>
<dbReference type="Proteomes" id="UP000228561">
    <property type="component" value="Unassembled WGS sequence"/>
</dbReference>
<evidence type="ECO:0000256" key="3">
    <source>
        <dbReference type="ARBA" id="ARBA00023136"/>
    </source>
</evidence>
<dbReference type="SUPFAM" id="SSF103473">
    <property type="entry name" value="MFS general substrate transporter"/>
    <property type="match status" value="1"/>
</dbReference>
<feature type="domain" description="Major facilitator superfamily (MFS) profile" evidence="5">
    <location>
        <begin position="12"/>
        <end position="212"/>
    </location>
</feature>
<feature type="transmembrane region" description="Helical" evidence="4">
    <location>
        <begin position="172"/>
        <end position="195"/>
    </location>
</feature>
<dbReference type="Gene3D" id="1.20.1250.20">
    <property type="entry name" value="MFS general substrate transporter like domains"/>
    <property type="match status" value="1"/>
</dbReference>
<dbReference type="PROSITE" id="PS50850">
    <property type="entry name" value="MFS"/>
    <property type="match status" value="1"/>
</dbReference>
<evidence type="ECO:0000313" key="6">
    <source>
        <dbReference type="EMBL" id="PIU99483.1"/>
    </source>
</evidence>
<organism evidence="6 7">
    <name type="scientific">Candidatus Tagabacteria bacterium CG03_land_8_20_14_0_80_41_22</name>
    <dbReference type="NCBI Taxonomy" id="1975020"/>
    <lineage>
        <taxon>Bacteria</taxon>
        <taxon>Candidatus Tagaibacteriota</taxon>
    </lineage>
</organism>
<dbReference type="PANTHER" id="PTHR23526">
    <property type="entry name" value="INTEGRAL MEMBRANE TRANSPORT PROTEIN-RELATED"/>
    <property type="match status" value="1"/>
</dbReference>
<feature type="transmembrane region" description="Helical" evidence="4">
    <location>
        <begin position="148"/>
        <end position="166"/>
    </location>
</feature>
<evidence type="ECO:0000256" key="2">
    <source>
        <dbReference type="ARBA" id="ARBA00022989"/>
    </source>
</evidence>
<protein>
    <recommendedName>
        <fullName evidence="5">Major facilitator superfamily (MFS) profile domain-containing protein</fullName>
    </recommendedName>
</protein>
<feature type="transmembrane region" description="Helical" evidence="4">
    <location>
        <begin position="106"/>
        <end position="127"/>
    </location>
</feature>
<dbReference type="Pfam" id="PF07690">
    <property type="entry name" value="MFS_1"/>
    <property type="match status" value="1"/>
</dbReference>
<feature type="transmembrane region" description="Helical" evidence="4">
    <location>
        <begin position="50"/>
        <end position="69"/>
    </location>
</feature>
<accession>A0A2M7B8S4</accession>
<keyword evidence="3 4" id="KW-0472">Membrane</keyword>
<dbReference type="AlphaFoldDB" id="A0A2M7B8S4"/>
<keyword evidence="2 4" id="KW-1133">Transmembrane helix</keyword>
<dbReference type="InterPro" id="IPR036259">
    <property type="entry name" value="MFS_trans_sf"/>
</dbReference>
<feature type="transmembrane region" description="Helical" evidence="4">
    <location>
        <begin position="12"/>
        <end position="38"/>
    </location>
</feature>
<feature type="transmembrane region" description="Helical" evidence="4">
    <location>
        <begin position="81"/>
        <end position="100"/>
    </location>
</feature>
<name>A0A2M7B8S4_9BACT</name>
<sequence length="212" mass="23383">MIKNLFLPINKIVKVLILSDFIIISAFGFVAPIFALFLTGKIQGGTIETVGYAAAIYWIAAVLTRLPIARRIDKTKSEKDDFYFMIFGSILIAIVPFLWIVSSKIWHIYFIQALYGLGYSLRLPGWYGMFTRHIDKGHEGYEWSFDSLVSGVGSGITAALGGIMAARMGFNVLFIVIGALSIIGSAVLIFLYYIVEPDHGSEPKGLSLDGKT</sequence>
<proteinExistence type="predicted"/>
<dbReference type="EMBL" id="PEVG01000027">
    <property type="protein sequence ID" value="PIU99483.1"/>
    <property type="molecule type" value="Genomic_DNA"/>
</dbReference>
<evidence type="ECO:0000259" key="5">
    <source>
        <dbReference type="PROSITE" id="PS50850"/>
    </source>
</evidence>
<dbReference type="PANTHER" id="PTHR23526:SF4">
    <property type="entry name" value="INTEGRAL MEMBRANE TRANSPORT PROTEIN"/>
    <property type="match status" value="1"/>
</dbReference>
<evidence type="ECO:0000313" key="7">
    <source>
        <dbReference type="Proteomes" id="UP000228561"/>
    </source>
</evidence>